<dbReference type="SUPFAM" id="SSF51735">
    <property type="entry name" value="NAD(P)-binding Rossmann-fold domains"/>
    <property type="match status" value="1"/>
</dbReference>
<dbReference type="GO" id="GO:0005829">
    <property type="term" value="C:cytosol"/>
    <property type="evidence" value="ECO:0007669"/>
    <property type="project" value="TreeGrafter"/>
</dbReference>
<sequence>MSVRIIDGKSIAVAIRRRITEAVRKRMTAGLPRPGLAVIQVGDNPASSVYVSHKRRDCTEVGFHSEAYELPLQTSEKELVNLVDRLNKNPAIDGVLVQLPLPGHMDTQAVIERIDPGKDVDGFHPENIGRLLLRLPGIRPCTPYGIMSLLEHTDERLEGKDAIVIGQSNIVGRPMAIELLNARCTPTICHSRTRDLQAKVRSADIVIAAVGREGFIPGTWIKTGAIVIDVGINRNALGKLVGDVDFATACERAAWITPVPGGVGPMTRAALLENTLLAAERHSHRP</sequence>
<dbReference type="InterPro" id="IPR000672">
    <property type="entry name" value="THF_DH/CycHdrlase"/>
</dbReference>
<feature type="binding site" evidence="12">
    <location>
        <begin position="166"/>
        <end position="168"/>
    </location>
    <ligand>
        <name>NADP(+)</name>
        <dbReference type="ChEBI" id="CHEBI:58349"/>
    </ligand>
</feature>
<accession>A4BM07</accession>
<dbReference type="PRINTS" id="PR00085">
    <property type="entry name" value="THFDHDRGNASE"/>
</dbReference>
<comment type="function">
    <text evidence="12">Catalyzes the oxidation of 5,10-methylenetetrahydrofolate to 5,10-methenyltetrahydrofolate and then the hydrolysis of 5,10-methenyltetrahydrofolate to 10-formyltetrahydrofolate.</text>
</comment>
<dbReference type="PROSITE" id="PS00766">
    <property type="entry name" value="THF_DHG_CYH_1"/>
    <property type="match status" value="1"/>
</dbReference>
<comment type="pathway">
    <text evidence="1 12">One-carbon metabolism; tetrahydrofolate interconversion.</text>
</comment>
<evidence type="ECO:0000256" key="6">
    <source>
        <dbReference type="ARBA" id="ARBA00022801"/>
    </source>
</evidence>
<keyword evidence="11 12" id="KW-0511">Multifunctional enzyme</keyword>
<keyword evidence="7 12" id="KW-0521">NADP</keyword>
<evidence type="ECO:0000256" key="10">
    <source>
        <dbReference type="ARBA" id="ARBA00023167"/>
    </source>
</evidence>
<keyword evidence="9 12" id="KW-0368">Histidine biosynthesis</keyword>
<keyword evidence="8 12" id="KW-0560">Oxidoreductase</keyword>
<dbReference type="STRING" id="314278.NB231_16033"/>
<gene>
    <name evidence="12" type="primary">folD</name>
    <name evidence="15" type="ORF">NB231_16033</name>
</gene>
<dbReference type="FunFam" id="3.40.50.720:FF:000006">
    <property type="entry name" value="Bifunctional protein FolD"/>
    <property type="match status" value="1"/>
</dbReference>
<keyword evidence="4 12" id="KW-0028">Amino-acid biosynthesis</keyword>
<keyword evidence="16" id="KW-1185">Reference proteome</keyword>
<dbReference type="GO" id="GO:0009086">
    <property type="term" value="P:methionine biosynthetic process"/>
    <property type="evidence" value="ECO:0007669"/>
    <property type="project" value="UniProtKB-KW"/>
</dbReference>
<evidence type="ECO:0000256" key="12">
    <source>
        <dbReference type="HAMAP-Rule" id="MF_01576"/>
    </source>
</evidence>
<dbReference type="AlphaFoldDB" id="A4BM07"/>
<keyword evidence="3 12" id="KW-0554">One-carbon metabolism</keyword>
<dbReference type="HOGENOM" id="CLU_034045_2_1_6"/>
<organism evidence="15 16">
    <name type="scientific">Nitrococcus mobilis Nb-231</name>
    <dbReference type="NCBI Taxonomy" id="314278"/>
    <lineage>
        <taxon>Bacteria</taxon>
        <taxon>Pseudomonadati</taxon>
        <taxon>Pseudomonadota</taxon>
        <taxon>Gammaproteobacteria</taxon>
        <taxon>Chromatiales</taxon>
        <taxon>Ectothiorhodospiraceae</taxon>
        <taxon>Nitrococcus</taxon>
    </lineage>
</organism>
<comment type="caution">
    <text evidence="12">Lacks conserved residue(s) required for the propagation of feature annotation.</text>
</comment>
<feature type="domain" description="Tetrahydrofolate dehydrogenase/cyclohydrolase catalytic" evidence="13">
    <location>
        <begin position="6"/>
        <end position="121"/>
    </location>
</feature>
<comment type="catalytic activity">
    <reaction evidence="12">
        <text>(6R)-5,10-methenyltetrahydrofolate + H2O = (6R)-10-formyltetrahydrofolate + H(+)</text>
        <dbReference type="Rhea" id="RHEA:23700"/>
        <dbReference type="ChEBI" id="CHEBI:15377"/>
        <dbReference type="ChEBI" id="CHEBI:15378"/>
        <dbReference type="ChEBI" id="CHEBI:57455"/>
        <dbReference type="ChEBI" id="CHEBI:195366"/>
        <dbReference type="EC" id="3.5.4.9"/>
    </reaction>
</comment>
<dbReference type="Gene3D" id="3.40.50.10860">
    <property type="entry name" value="Leucine Dehydrogenase, chain A, domain 1"/>
    <property type="match status" value="1"/>
</dbReference>
<evidence type="ECO:0000313" key="16">
    <source>
        <dbReference type="Proteomes" id="UP000003374"/>
    </source>
</evidence>
<evidence type="ECO:0000256" key="9">
    <source>
        <dbReference type="ARBA" id="ARBA00023102"/>
    </source>
</evidence>
<comment type="similarity">
    <text evidence="12">Belongs to the tetrahydrofolate dehydrogenase/cyclohydrolase family.</text>
</comment>
<comment type="catalytic activity">
    <reaction evidence="12">
        <text>(6R)-5,10-methylene-5,6,7,8-tetrahydrofolate + NADP(+) = (6R)-5,10-methenyltetrahydrofolate + NADPH</text>
        <dbReference type="Rhea" id="RHEA:22812"/>
        <dbReference type="ChEBI" id="CHEBI:15636"/>
        <dbReference type="ChEBI" id="CHEBI:57455"/>
        <dbReference type="ChEBI" id="CHEBI:57783"/>
        <dbReference type="ChEBI" id="CHEBI:58349"/>
        <dbReference type="EC" id="1.5.1.5"/>
    </reaction>
</comment>
<name>A4BM07_9GAMM</name>
<dbReference type="OrthoDB" id="9803580at2"/>
<dbReference type="GO" id="GO:0004477">
    <property type="term" value="F:methenyltetrahydrofolate cyclohydrolase activity"/>
    <property type="evidence" value="ECO:0007669"/>
    <property type="project" value="UniProtKB-UniRule"/>
</dbReference>
<dbReference type="SUPFAM" id="SSF53223">
    <property type="entry name" value="Aminoacid dehydrogenase-like, N-terminal domain"/>
    <property type="match status" value="1"/>
</dbReference>
<dbReference type="FunFam" id="3.40.50.10860:FF:000005">
    <property type="entry name" value="C-1-tetrahydrofolate synthase, cytoplasmic, putative"/>
    <property type="match status" value="1"/>
</dbReference>
<evidence type="ECO:0000256" key="5">
    <source>
        <dbReference type="ARBA" id="ARBA00022755"/>
    </source>
</evidence>
<keyword evidence="5 12" id="KW-0658">Purine biosynthesis</keyword>
<evidence type="ECO:0000256" key="8">
    <source>
        <dbReference type="ARBA" id="ARBA00023002"/>
    </source>
</evidence>
<dbReference type="UniPathway" id="UPA00193"/>
<dbReference type="NCBIfam" id="NF008058">
    <property type="entry name" value="PRK10792.1"/>
    <property type="match status" value="1"/>
</dbReference>
<protein>
    <recommendedName>
        <fullName evidence="12">Bifunctional protein FolD</fullName>
    </recommendedName>
    <domain>
        <recommendedName>
            <fullName evidence="12">Methylenetetrahydrofolate dehydrogenase</fullName>
            <ecNumber evidence="12">1.5.1.5</ecNumber>
        </recommendedName>
    </domain>
    <domain>
        <recommendedName>
            <fullName evidence="12">Methenyltetrahydrofolate cyclohydrolase</fullName>
            <ecNumber evidence="12">3.5.4.9</ecNumber>
        </recommendedName>
    </domain>
</protein>
<dbReference type="RefSeq" id="WP_005004529.1">
    <property type="nucleotide sequence ID" value="NZ_CH672427.1"/>
</dbReference>
<keyword evidence="6 12" id="KW-0378">Hydrolase</keyword>
<dbReference type="InterPro" id="IPR020630">
    <property type="entry name" value="THF_DH/CycHdrlase_cat_dom"/>
</dbReference>
<evidence type="ECO:0000313" key="15">
    <source>
        <dbReference type="EMBL" id="EAR23345.1"/>
    </source>
</evidence>
<dbReference type="PANTHER" id="PTHR48099">
    <property type="entry name" value="C-1-TETRAHYDROFOLATE SYNTHASE, CYTOPLASMIC-RELATED"/>
    <property type="match status" value="1"/>
</dbReference>
<feature type="binding site" evidence="12">
    <location>
        <position position="232"/>
    </location>
    <ligand>
        <name>NADP(+)</name>
        <dbReference type="ChEBI" id="CHEBI:58349"/>
    </ligand>
</feature>
<dbReference type="Gene3D" id="3.40.50.720">
    <property type="entry name" value="NAD(P)-binding Rossmann-like Domain"/>
    <property type="match status" value="1"/>
</dbReference>
<dbReference type="GO" id="GO:0006164">
    <property type="term" value="P:purine nucleotide biosynthetic process"/>
    <property type="evidence" value="ECO:0007669"/>
    <property type="project" value="UniProtKB-KW"/>
</dbReference>
<dbReference type="InterPro" id="IPR020631">
    <property type="entry name" value="THF_DH/CycHdrlase_NAD-bd_dom"/>
</dbReference>
<dbReference type="Pfam" id="PF00763">
    <property type="entry name" value="THF_DHG_CYH"/>
    <property type="match status" value="1"/>
</dbReference>
<dbReference type="InterPro" id="IPR046346">
    <property type="entry name" value="Aminoacid_DH-like_N_sf"/>
</dbReference>
<evidence type="ECO:0000256" key="4">
    <source>
        <dbReference type="ARBA" id="ARBA00022605"/>
    </source>
</evidence>
<evidence type="ECO:0000259" key="13">
    <source>
        <dbReference type="Pfam" id="PF00763"/>
    </source>
</evidence>
<dbReference type="EMBL" id="AAOF01000001">
    <property type="protein sequence ID" value="EAR23345.1"/>
    <property type="molecule type" value="Genomic_DNA"/>
</dbReference>
<evidence type="ECO:0000256" key="2">
    <source>
        <dbReference type="ARBA" id="ARBA00011738"/>
    </source>
</evidence>
<dbReference type="InterPro" id="IPR036291">
    <property type="entry name" value="NAD(P)-bd_dom_sf"/>
</dbReference>
<dbReference type="GO" id="GO:0000105">
    <property type="term" value="P:L-histidine biosynthetic process"/>
    <property type="evidence" value="ECO:0007669"/>
    <property type="project" value="UniProtKB-KW"/>
</dbReference>
<comment type="caution">
    <text evidence="15">The sequence shown here is derived from an EMBL/GenBank/DDBJ whole genome shotgun (WGS) entry which is preliminary data.</text>
</comment>
<evidence type="ECO:0000256" key="3">
    <source>
        <dbReference type="ARBA" id="ARBA00022563"/>
    </source>
</evidence>
<keyword evidence="10 12" id="KW-0486">Methionine biosynthesis</keyword>
<dbReference type="InterPro" id="IPR020867">
    <property type="entry name" value="THF_DH/CycHdrlase_CS"/>
</dbReference>
<comment type="subunit">
    <text evidence="2 12">Homodimer.</text>
</comment>
<proteinExistence type="inferred from homology"/>
<evidence type="ECO:0000256" key="1">
    <source>
        <dbReference type="ARBA" id="ARBA00004777"/>
    </source>
</evidence>
<evidence type="ECO:0000256" key="7">
    <source>
        <dbReference type="ARBA" id="ARBA00022857"/>
    </source>
</evidence>
<feature type="domain" description="Tetrahydrofolate dehydrogenase/cyclohydrolase NAD(P)-binding" evidence="14">
    <location>
        <begin position="140"/>
        <end position="282"/>
    </location>
</feature>
<dbReference type="CDD" id="cd01080">
    <property type="entry name" value="NAD_bind_m-THF_DH_Cyclohyd"/>
    <property type="match status" value="1"/>
</dbReference>
<reference evidence="15 16" key="1">
    <citation type="submission" date="2006-02" db="EMBL/GenBank/DDBJ databases">
        <authorList>
            <person name="Waterbury J."/>
            <person name="Ferriera S."/>
            <person name="Johnson J."/>
            <person name="Kravitz S."/>
            <person name="Halpern A."/>
            <person name="Remington K."/>
            <person name="Beeson K."/>
            <person name="Tran B."/>
            <person name="Rogers Y.-H."/>
            <person name="Friedman R."/>
            <person name="Venter J.C."/>
        </authorList>
    </citation>
    <scope>NUCLEOTIDE SEQUENCE [LARGE SCALE GENOMIC DNA]</scope>
    <source>
        <strain evidence="15 16">Nb-231</strain>
    </source>
</reference>
<dbReference type="eggNOG" id="COG0190">
    <property type="taxonomic scope" value="Bacteria"/>
</dbReference>
<dbReference type="PANTHER" id="PTHR48099:SF5">
    <property type="entry name" value="C-1-TETRAHYDROFOLATE SYNTHASE, CYTOPLASMIC"/>
    <property type="match status" value="1"/>
</dbReference>
<evidence type="ECO:0000256" key="11">
    <source>
        <dbReference type="ARBA" id="ARBA00023268"/>
    </source>
</evidence>
<dbReference type="EC" id="3.5.4.9" evidence="12"/>
<dbReference type="GO" id="GO:0004488">
    <property type="term" value="F:methylenetetrahydrofolate dehydrogenase (NADP+) activity"/>
    <property type="evidence" value="ECO:0007669"/>
    <property type="project" value="UniProtKB-UniRule"/>
</dbReference>
<dbReference type="HAMAP" id="MF_01576">
    <property type="entry name" value="THF_DHG_CYH"/>
    <property type="match status" value="1"/>
</dbReference>
<evidence type="ECO:0000259" key="14">
    <source>
        <dbReference type="Pfam" id="PF02882"/>
    </source>
</evidence>
<dbReference type="GO" id="GO:0035999">
    <property type="term" value="P:tetrahydrofolate interconversion"/>
    <property type="evidence" value="ECO:0007669"/>
    <property type="project" value="UniProtKB-UniRule"/>
</dbReference>
<dbReference type="Proteomes" id="UP000003374">
    <property type="component" value="Unassembled WGS sequence"/>
</dbReference>
<dbReference type="Pfam" id="PF02882">
    <property type="entry name" value="THF_DHG_CYH_C"/>
    <property type="match status" value="1"/>
</dbReference>
<dbReference type="EC" id="1.5.1.5" evidence="12"/>